<comment type="similarity">
    <text evidence="1">Belongs to the NADH:flavin oxidoreductase/NADH oxidase family.</text>
</comment>
<evidence type="ECO:0000256" key="3">
    <source>
        <dbReference type="ARBA" id="ARBA00022643"/>
    </source>
</evidence>
<organism evidence="6 7">
    <name type="scientific">Penicillium angulare</name>
    <dbReference type="NCBI Taxonomy" id="116970"/>
    <lineage>
        <taxon>Eukaryota</taxon>
        <taxon>Fungi</taxon>
        <taxon>Dikarya</taxon>
        <taxon>Ascomycota</taxon>
        <taxon>Pezizomycotina</taxon>
        <taxon>Eurotiomycetes</taxon>
        <taxon>Eurotiomycetidae</taxon>
        <taxon>Eurotiales</taxon>
        <taxon>Aspergillaceae</taxon>
        <taxon>Penicillium</taxon>
    </lineage>
</organism>
<dbReference type="InterPro" id="IPR051799">
    <property type="entry name" value="NADH_flavin_oxidoreductase"/>
</dbReference>
<keyword evidence="7" id="KW-1185">Reference proteome</keyword>
<dbReference type="CDD" id="cd04733">
    <property type="entry name" value="OYE_like_2_FMN"/>
    <property type="match status" value="1"/>
</dbReference>
<dbReference type="OrthoDB" id="1663137at2759"/>
<gene>
    <name evidence="6" type="ORF">N7456_008034</name>
</gene>
<feature type="domain" description="NADH:flavin oxidoreductase/NADH oxidase N-terminal" evidence="5">
    <location>
        <begin position="107"/>
        <end position="292"/>
    </location>
</feature>
<evidence type="ECO:0000256" key="2">
    <source>
        <dbReference type="ARBA" id="ARBA00022630"/>
    </source>
</evidence>
<dbReference type="AlphaFoldDB" id="A0A9W9FBU8"/>
<protein>
    <submittedName>
        <fullName evidence="6">Aldolase-type TIM barrel</fullName>
    </submittedName>
</protein>
<evidence type="ECO:0000256" key="4">
    <source>
        <dbReference type="ARBA" id="ARBA00023002"/>
    </source>
</evidence>
<dbReference type="Proteomes" id="UP001149165">
    <property type="component" value="Unassembled WGS sequence"/>
</dbReference>
<dbReference type="GO" id="GO:0016491">
    <property type="term" value="F:oxidoreductase activity"/>
    <property type="evidence" value="ECO:0007669"/>
    <property type="project" value="UniProtKB-KW"/>
</dbReference>
<reference evidence="6" key="1">
    <citation type="submission" date="2022-11" db="EMBL/GenBank/DDBJ databases">
        <authorList>
            <person name="Petersen C."/>
        </authorList>
    </citation>
    <scope>NUCLEOTIDE SEQUENCE</scope>
    <source>
        <strain evidence="6">IBT 30069</strain>
    </source>
</reference>
<keyword evidence="3" id="KW-0288">FMN</keyword>
<keyword evidence="2" id="KW-0285">Flavoprotein</keyword>
<dbReference type="EMBL" id="JAPQKH010000005">
    <property type="protein sequence ID" value="KAJ5097313.1"/>
    <property type="molecule type" value="Genomic_DNA"/>
</dbReference>
<evidence type="ECO:0000313" key="7">
    <source>
        <dbReference type="Proteomes" id="UP001149165"/>
    </source>
</evidence>
<evidence type="ECO:0000259" key="5">
    <source>
        <dbReference type="Pfam" id="PF00724"/>
    </source>
</evidence>
<proteinExistence type="inferred from homology"/>
<reference evidence="6" key="2">
    <citation type="journal article" date="2023" name="IMA Fungus">
        <title>Comparative genomic study of the Penicillium genus elucidates a diverse pangenome and 15 lateral gene transfer events.</title>
        <authorList>
            <person name="Petersen C."/>
            <person name="Sorensen T."/>
            <person name="Nielsen M.R."/>
            <person name="Sondergaard T.E."/>
            <person name="Sorensen J.L."/>
            <person name="Fitzpatrick D.A."/>
            <person name="Frisvad J.C."/>
            <person name="Nielsen K.L."/>
        </authorList>
    </citation>
    <scope>NUCLEOTIDE SEQUENCE</scope>
    <source>
        <strain evidence="6">IBT 30069</strain>
    </source>
</reference>
<dbReference type="PANTHER" id="PTHR43656">
    <property type="entry name" value="BINDING OXIDOREDUCTASE, PUTATIVE (AFU_ORTHOLOGUE AFUA_2G08260)-RELATED"/>
    <property type="match status" value="1"/>
</dbReference>
<name>A0A9W9FBU8_9EURO</name>
<dbReference type="InterPro" id="IPR013785">
    <property type="entry name" value="Aldolase_TIM"/>
</dbReference>
<dbReference type="InterPro" id="IPR001155">
    <property type="entry name" value="OxRdtase_FMN_N"/>
</dbReference>
<evidence type="ECO:0000256" key="1">
    <source>
        <dbReference type="ARBA" id="ARBA00005979"/>
    </source>
</evidence>
<dbReference type="GO" id="GO:0010181">
    <property type="term" value="F:FMN binding"/>
    <property type="evidence" value="ECO:0007669"/>
    <property type="project" value="InterPro"/>
</dbReference>
<comment type="caution">
    <text evidence="6">The sequence shown here is derived from an EMBL/GenBank/DDBJ whole genome shotgun (WGS) entry which is preliminary data.</text>
</comment>
<dbReference type="Gene3D" id="3.20.20.70">
    <property type="entry name" value="Aldolase class I"/>
    <property type="match status" value="1"/>
</dbReference>
<dbReference type="SUPFAM" id="SSF51395">
    <property type="entry name" value="FMN-linked oxidoreductases"/>
    <property type="match status" value="1"/>
</dbReference>
<sequence length="464" mass="50602">MSTTPRFQCADFDPSPLGQPLKFSFSGRSAPNRFLKGAMSERLASFSLADVESRGIPSHELIQAYKIWGESNIGINLTGNVMIDPDHLEAAGNTAIPRNAEFSGLRFERFRELATAGKAKGSLIIAQVGHPGRQTPGDIQPNPISASDVQLTSSSLGKGFGKPRPATKEDIANVIDGFAHAAEYLEKAGFDGIELHGAHGYLLSQFLSPTTNLRTDDYGGDLKNRMRLILEVRDEIAKRVSDKFVVGIKVNSVEFQENGFQPEEAKELCKALEEHKFDFVELSGGTYEKWVQVDAQRQSTVSREAVSRADHTILQFTNISPQFFLEFARAVVPGLSKTKSYVTGGFKTVEGMVGALDTVDGVGLGRPLCQEPTFCNQILSGQIKGAMLQKLDLEQFSVTAGAAGLQIKQMGQNLQPIDLSVEGNVAKLFGGLMKWKAEQDKNAEIYQFPALDDYSLAYDGTQVV</sequence>
<evidence type="ECO:0000313" key="6">
    <source>
        <dbReference type="EMBL" id="KAJ5097313.1"/>
    </source>
</evidence>
<keyword evidence="4" id="KW-0560">Oxidoreductase</keyword>
<accession>A0A9W9FBU8</accession>
<dbReference type="Pfam" id="PF00724">
    <property type="entry name" value="Oxidored_FMN"/>
    <property type="match status" value="1"/>
</dbReference>
<dbReference type="PANTHER" id="PTHR43656:SF5">
    <property type="entry name" value="NADH:FLAVIN OXIDOREDUCTASE_NADH OXIDASE N-TERMINAL DOMAIN-CONTAINING PROTEIN"/>
    <property type="match status" value="1"/>
</dbReference>